<gene>
    <name evidence="1" type="ORF">HPBE_LOCUS10533</name>
</gene>
<dbReference type="GO" id="GO:0046975">
    <property type="term" value="F:histone H3K36 methyltransferase activity"/>
    <property type="evidence" value="ECO:0007669"/>
    <property type="project" value="TreeGrafter"/>
</dbReference>
<accession>A0A3P7YBU8</accession>
<dbReference type="GO" id="GO:0035861">
    <property type="term" value="C:site of double-strand break"/>
    <property type="evidence" value="ECO:0007669"/>
    <property type="project" value="TreeGrafter"/>
</dbReference>
<keyword evidence="2" id="KW-1185">Reference proteome</keyword>
<reference evidence="1 2" key="1">
    <citation type="submission" date="2018-11" db="EMBL/GenBank/DDBJ databases">
        <authorList>
            <consortium name="Pathogen Informatics"/>
        </authorList>
    </citation>
    <scope>NUCLEOTIDE SEQUENCE [LARGE SCALE GENOMIC DNA]</scope>
</reference>
<dbReference type="GO" id="GO:0015074">
    <property type="term" value="P:DNA integration"/>
    <property type="evidence" value="ECO:0007669"/>
    <property type="project" value="TreeGrafter"/>
</dbReference>
<dbReference type="GO" id="GO:0031297">
    <property type="term" value="P:replication fork processing"/>
    <property type="evidence" value="ECO:0007669"/>
    <property type="project" value="TreeGrafter"/>
</dbReference>
<dbReference type="Gene3D" id="3.30.420.10">
    <property type="entry name" value="Ribonuclease H-like superfamily/Ribonuclease H"/>
    <property type="match status" value="2"/>
</dbReference>
<dbReference type="GO" id="GO:0003697">
    <property type="term" value="F:single-stranded DNA binding"/>
    <property type="evidence" value="ECO:0007669"/>
    <property type="project" value="TreeGrafter"/>
</dbReference>
<dbReference type="InterPro" id="IPR036397">
    <property type="entry name" value="RNaseH_sf"/>
</dbReference>
<name>A0A183FRQ3_HELPZ</name>
<sequence length="172" mass="19750">MTPLTNASCADGTRSSVLETWTSKTKIVQDDHSSVMTDVRKKEWKPIHEELHLDAEGEVKKPDKWAPHELTEEQQRCRLQFCSSLMIKNENYPFLDRVIACPTHSPDLTPTDFHLYKHLDGFLKEKNVSNESATVARVMKPIAEEEIENLLLKMELTSEGTVRLVTYFYDGV</sequence>
<evidence type="ECO:0000313" key="3">
    <source>
        <dbReference type="WBParaSite" id="HPBE_0001053201-mRNA-1"/>
    </source>
</evidence>
<dbReference type="GO" id="GO:0044774">
    <property type="term" value="P:mitotic DNA integrity checkpoint signaling"/>
    <property type="evidence" value="ECO:0007669"/>
    <property type="project" value="TreeGrafter"/>
</dbReference>
<dbReference type="GO" id="GO:0005634">
    <property type="term" value="C:nucleus"/>
    <property type="evidence" value="ECO:0007669"/>
    <property type="project" value="TreeGrafter"/>
</dbReference>
<dbReference type="PANTHER" id="PTHR46060:SF2">
    <property type="entry name" value="HISTONE-LYSINE N-METHYLTRANSFERASE SETMAR"/>
    <property type="match status" value="1"/>
</dbReference>
<dbReference type="GO" id="GO:0044547">
    <property type="term" value="F:DNA topoisomerase binding"/>
    <property type="evidence" value="ECO:0007669"/>
    <property type="project" value="TreeGrafter"/>
</dbReference>
<dbReference type="AlphaFoldDB" id="A0A183FRQ3"/>
<dbReference type="GO" id="GO:0042800">
    <property type="term" value="F:histone H3K4 methyltransferase activity"/>
    <property type="evidence" value="ECO:0007669"/>
    <property type="project" value="TreeGrafter"/>
</dbReference>
<dbReference type="GO" id="GO:0003690">
    <property type="term" value="F:double-stranded DNA binding"/>
    <property type="evidence" value="ECO:0007669"/>
    <property type="project" value="TreeGrafter"/>
</dbReference>
<protein>
    <submittedName>
        <fullName evidence="3">RING-type domain-containing protein</fullName>
    </submittedName>
</protein>
<evidence type="ECO:0000313" key="1">
    <source>
        <dbReference type="EMBL" id="VDO85400.1"/>
    </source>
</evidence>
<dbReference type="GO" id="GO:0000793">
    <property type="term" value="C:condensed chromosome"/>
    <property type="evidence" value="ECO:0007669"/>
    <property type="project" value="TreeGrafter"/>
</dbReference>
<accession>A0A183FRQ3</accession>
<dbReference type="Proteomes" id="UP000050761">
    <property type="component" value="Unassembled WGS sequence"/>
</dbReference>
<dbReference type="PANTHER" id="PTHR46060">
    <property type="entry name" value="MARINER MOS1 TRANSPOSASE-LIKE PROTEIN"/>
    <property type="match status" value="1"/>
</dbReference>
<dbReference type="WBParaSite" id="HPBE_0001053201-mRNA-1">
    <property type="protein sequence ID" value="HPBE_0001053201-mRNA-1"/>
    <property type="gene ID" value="HPBE_0001053201"/>
</dbReference>
<evidence type="ECO:0000313" key="2">
    <source>
        <dbReference type="Proteomes" id="UP000050761"/>
    </source>
</evidence>
<dbReference type="GO" id="GO:0000014">
    <property type="term" value="F:single-stranded DNA endodeoxyribonuclease activity"/>
    <property type="evidence" value="ECO:0007669"/>
    <property type="project" value="TreeGrafter"/>
</dbReference>
<proteinExistence type="predicted"/>
<reference evidence="3" key="2">
    <citation type="submission" date="2019-09" db="UniProtKB">
        <authorList>
            <consortium name="WormBaseParasite"/>
        </authorList>
    </citation>
    <scope>IDENTIFICATION</scope>
</reference>
<dbReference type="GO" id="GO:0006303">
    <property type="term" value="P:double-strand break repair via nonhomologous end joining"/>
    <property type="evidence" value="ECO:0007669"/>
    <property type="project" value="TreeGrafter"/>
</dbReference>
<dbReference type="GO" id="GO:0000729">
    <property type="term" value="P:DNA double-strand break processing"/>
    <property type="evidence" value="ECO:0007669"/>
    <property type="project" value="TreeGrafter"/>
</dbReference>
<dbReference type="EMBL" id="UZAH01026794">
    <property type="protein sequence ID" value="VDO85400.1"/>
    <property type="molecule type" value="Genomic_DNA"/>
</dbReference>
<dbReference type="InterPro" id="IPR052709">
    <property type="entry name" value="Transposase-MT_Hybrid"/>
</dbReference>
<organism evidence="2 3">
    <name type="scientific">Heligmosomoides polygyrus</name>
    <name type="common">Parasitic roundworm</name>
    <dbReference type="NCBI Taxonomy" id="6339"/>
    <lineage>
        <taxon>Eukaryota</taxon>
        <taxon>Metazoa</taxon>
        <taxon>Ecdysozoa</taxon>
        <taxon>Nematoda</taxon>
        <taxon>Chromadorea</taxon>
        <taxon>Rhabditida</taxon>
        <taxon>Rhabditina</taxon>
        <taxon>Rhabditomorpha</taxon>
        <taxon>Strongyloidea</taxon>
        <taxon>Heligmosomidae</taxon>
        <taxon>Heligmosomoides</taxon>
    </lineage>
</organism>